<dbReference type="RefSeq" id="WP_111716585.1">
    <property type="nucleotide sequence ID" value="NZ_JBHSSR010000015.1"/>
</dbReference>
<protein>
    <submittedName>
        <fullName evidence="1">Uncharacterized protein</fullName>
    </submittedName>
</protein>
<evidence type="ECO:0000313" key="2">
    <source>
        <dbReference type="Proteomes" id="UP000249808"/>
    </source>
</evidence>
<dbReference type="AlphaFoldDB" id="A0A327ZP06"/>
<comment type="caution">
    <text evidence="1">The sequence shown here is derived from an EMBL/GenBank/DDBJ whole genome shotgun (WGS) entry which is preliminary data.</text>
</comment>
<proteinExistence type="predicted"/>
<sequence length="320" mass="37714">MSGEIQNNPDHESKLKGVQSITAQGLFTVTFILNEPYSTDYIKFILAQSAASLYKVHDCRYIGSGAYVLHQIKESFVQLEQRNSYHHEVGDIKQIYLVKNYQQYLNNYEHVETKNLEQHQVLQKGYLMFLPYSTKLNIKKRQIIADAVRYFFNCNAKKEAICDYDGPVIYEEVILGLFSLKDKAQLQLVQFLNQTGFNVKYECMRFDKLLSDELTTLPCDFCFISHTNIRQLYYVPLLTMTNIKKLHPYFCEGIEHSNFAMNQRKDWLKTEQLYKEHLESIYWFNPIKSLFKNKVIPIGYKNVYFNNDGIMIYNKIIVVE</sequence>
<name>A0A327ZP06_9STAP</name>
<dbReference type="SUPFAM" id="SSF53850">
    <property type="entry name" value="Periplasmic binding protein-like II"/>
    <property type="match status" value="1"/>
</dbReference>
<organism evidence="1 2">
    <name type="scientific">Macrococcus epidermidis</name>
    <dbReference type="NCBI Taxonomy" id="1902580"/>
    <lineage>
        <taxon>Bacteria</taxon>
        <taxon>Bacillati</taxon>
        <taxon>Bacillota</taxon>
        <taxon>Bacilli</taxon>
        <taxon>Bacillales</taxon>
        <taxon>Staphylococcaceae</taxon>
        <taxon>Macrococcus</taxon>
    </lineage>
</organism>
<reference evidence="1 2" key="1">
    <citation type="journal article" date="2018" name="Front. Microbiol.">
        <title>Description and Comparative Genomics of Macrococcus caseolyticus subsp. hominis subsp. nov., Macrococcus goetzii sp. nov., Macrococcus epidermidis sp. nov., and Macrococcus bohemicus sp. nov., Novel Macrococci From Human Clinical Material With Virulence Potential and Suspected Uptake of Foreign DNA by Natural Transformation.</title>
        <authorList>
            <person name="Maslanova I."/>
            <person name="Wertheimer Z."/>
            <person name="Sedlacek I."/>
            <person name="Svec P."/>
            <person name="Indrakova A."/>
            <person name="Kovarovic V."/>
            <person name="Schumann P."/>
            <person name="Sproer C."/>
            <person name="Kralova S."/>
            <person name="Sedo O."/>
            <person name="Kristofova L."/>
            <person name="Vrbovska V."/>
            <person name="Fuzik T."/>
            <person name="Petras P."/>
            <person name="Zdrahal Z."/>
            <person name="Ruzickova V."/>
            <person name="Doskar J."/>
            <person name="Pantucek R."/>
        </authorList>
    </citation>
    <scope>NUCLEOTIDE SEQUENCE [LARGE SCALE GENOMIC DNA]</scope>
    <source>
        <strain evidence="1 2">01/688</strain>
    </source>
</reference>
<evidence type="ECO:0000313" key="1">
    <source>
        <dbReference type="EMBL" id="RAK44090.1"/>
    </source>
</evidence>
<accession>A0A327ZP06</accession>
<keyword evidence="2" id="KW-1185">Reference proteome</keyword>
<dbReference type="Proteomes" id="UP000249808">
    <property type="component" value="Unassembled WGS sequence"/>
</dbReference>
<gene>
    <name evidence="1" type="ORF">BHU61_09955</name>
</gene>
<dbReference type="EMBL" id="PZJH01000005">
    <property type="protein sequence ID" value="RAK44090.1"/>
    <property type="molecule type" value="Genomic_DNA"/>
</dbReference>